<dbReference type="SMART" id="SM00278">
    <property type="entry name" value="HhH1"/>
    <property type="match status" value="2"/>
</dbReference>
<dbReference type="SUPFAM" id="SSF46929">
    <property type="entry name" value="DNA helicase RuvA subunit, C-terminal domain"/>
    <property type="match status" value="1"/>
</dbReference>
<dbReference type="Gene3D" id="1.10.150.20">
    <property type="entry name" value="5' to 3' exonuclease, C-terminal subdomain"/>
    <property type="match status" value="1"/>
</dbReference>
<name>A0A1F5PI83_9BACT</name>
<gene>
    <name evidence="6" type="primary">ruvA</name>
    <name evidence="8" type="ORF">A2722_00270</name>
</gene>
<comment type="domain">
    <text evidence="6">Has three domains with a flexible linker between the domains II and III and assumes an 'L' shape. Domain III is highly mobile and contacts RuvB.</text>
</comment>
<dbReference type="SUPFAM" id="SSF47781">
    <property type="entry name" value="RuvA domain 2-like"/>
    <property type="match status" value="1"/>
</dbReference>
<dbReference type="Gene3D" id="2.40.50.140">
    <property type="entry name" value="Nucleic acid-binding proteins"/>
    <property type="match status" value="1"/>
</dbReference>
<dbReference type="NCBIfam" id="TIGR00084">
    <property type="entry name" value="ruvA"/>
    <property type="match status" value="1"/>
</dbReference>
<dbReference type="Pfam" id="PF07499">
    <property type="entry name" value="RuvA_C"/>
    <property type="match status" value="1"/>
</dbReference>
<dbReference type="InterPro" id="IPR012340">
    <property type="entry name" value="NA-bd_OB-fold"/>
</dbReference>
<dbReference type="GO" id="GO:0009378">
    <property type="term" value="F:four-way junction helicase activity"/>
    <property type="evidence" value="ECO:0007669"/>
    <property type="project" value="InterPro"/>
</dbReference>
<feature type="region of interest" description="Domain III" evidence="6">
    <location>
        <begin position="142"/>
        <end position="191"/>
    </location>
</feature>
<feature type="domain" description="Helix-hairpin-helix DNA-binding motif class 1" evidence="7">
    <location>
        <begin position="107"/>
        <end position="126"/>
    </location>
</feature>
<comment type="subunit">
    <text evidence="6">Homotetramer. Forms an RuvA(8)-RuvB(12)-Holliday junction (HJ) complex. HJ DNA is sandwiched between 2 RuvA tetramers; dsDNA enters through RuvA and exits via RuvB. An RuvB hexamer assembles on each DNA strand where it exits the tetramer. Each RuvB hexamer is contacted by two RuvA subunits (via domain III) on 2 adjacent RuvB subunits; this complex drives branch migration. In the full resolvosome a probable DNA-RuvA(4)-RuvB(12)-RuvC(2) complex forms which resolves the HJ.</text>
</comment>
<dbReference type="InterPro" id="IPR013849">
    <property type="entry name" value="DNA_helicase_Holl-junc_RuvA_I"/>
</dbReference>
<organism evidence="8 9">
    <name type="scientific">Candidatus Doudnabacteria bacterium RIFCSPHIGHO2_01_FULL_50_11</name>
    <dbReference type="NCBI Taxonomy" id="1817828"/>
    <lineage>
        <taxon>Bacteria</taxon>
        <taxon>Candidatus Doudnaibacteriota</taxon>
    </lineage>
</organism>
<evidence type="ECO:0000313" key="8">
    <source>
        <dbReference type="EMBL" id="OGE89420.1"/>
    </source>
</evidence>
<dbReference type="STRING" id="1817828.A2722_00270"/>
<comment type="caution">
    <text evidence="6">Lacks conserved residue(s) required for the propagation of feature annotation.</text>
</comment>
<evidence type="ECO:0000256" key="3">
    <source>
        <dbReference type="ARBA" id="ARBA00023125"/>
    </source>
</evidence>
<evidence type="ECO:0000313" key="9">
    <source>
        <dbReference type="Proteomes" id="UP000178377"/>
    </source>
</evidence>
<keyword evidence="8" id="KW-0347">Helicase</keyword>
<dbReference type="EMBL" id="MFEO01000021">
    <property type="protein sequence ID" value="OGE89420.1"/>
    <property type="molecule type" value="Genomic_DNA"/>
</dbReference>
<evidence type="ECO:0000256" key="2">
    <source>
        <dbReference type="ARBA" id="ARBA00022763"/>
    </source>
</evidence>
<dbReference type="GO" id="GO:0009379">
    <property type="term" value="C:Holliday junction helicase complex"/>
    <property type="evidence" value="ECO:0007669"/>
    <property type="project" value="InterPro"/>
</dbReference>
<dbReference type="GO" id="GO:0000400">
    <property type="term" value="F:four-way junction DNA binding"/>
    <property type="evidence" value="ECO:0007669"/>
    <property type="project" value="UniProtKB-UniRule"/>
</dbReference>
<dbReference type="GO" id="GO:0006310">
    <property type="term" value="P:DNA recombination"/>
    <property type="evidence" value="ECO:0007669"/>
    <property type="project" value="UniProtKB-UniRule"/>
</dbReference>
<evidence type="ECO:0000256" key="1">
    <source>
        <dbReference type="ARBA" id="ARBA00022490"/>
    </source>
</evidence>
<comment type="function">
    <text evidence="6">The RuvA-RuvB-RuvC complex processes Holliday junction (HJ) DNA during genetic recombination and DNA repair, while the RuvA-RuvB complex plays an important role in the rescue of blocked DNA replication forks via replication fork reversal (RFR). RuvA specifically binds to HJ cruciform DNA, conferring on it an open structure. The RuvB hexamer acts as an ATP-dependent pump, pulling dsDNA into and through the RuvAB complex. HJ branch migration allows RuvC to scan DNA until it finds its consensus sequence, where it cleaves and resolves the cruciform DNA.</text>
</comment>
<evidence type="ECO:0000259" key="7">
    <source>
        <dbReference type="SMART" id="SM00278"/>
    </source>
</evidence>
<reference evidence="8 9" key="1">
    <citation type="journal article" date="2016" name="Nat. Commun.">
        <title>Thousands of microbial genomes shed light on interconnected biogeochemical processes in an aquifer system.</title>
        <authorList>
            <person name="Anantharaman K."/>
            <person name="Brown C.T."/>
            <person name="Hug L.A."/>
            <person name="Sharon I."/>
            <person name="Castelle C.J."/>
            <person name="Probst A.J."/>
            <person name="Thomas B.C."/>
            <person name="Singh A."/>
            <person name="Wilkins M.J."/>
            <person name="Karaoz U."/>
            <person name="Brodie E.L."/>
            <person name="Williams K.H."/>
            <person name="Hubbard S.S."/>
            <person name="Banfield J.F."/>
        </authorList>
    </citation>
    <scope>NUCLEOTIDE SEQUENCE [LARGE SCALE GENOMIC DNA]</scope>
</reference>
<proteinExistence type="inferred from homology"/>
<keyword evidence="8" id="KW-0547">Nucleotide-binding</keyword>
<dbReference type="SUPFAM" id="SSF50249">
    <property type="entry name" value="Nucleic acid-binding proteins"/>
    <property type="match status" value="1"/>
</dbReference>
<dbReference type="Proteomes" id="UP000178377">
    <property type="component" value="Unassembled WGS sequence"/>
</dbReference>
<dbReference type="Pfam" id="PF14520">
    <property type="entry name" value="HHH_5"/>
    <property type="match status" value="1"/>
</dbReference>
<dbReference type="GO" id="GO:0005737">
    <property type="term" value="C:cytoplasm"/>
    <property type="evidence" value="ECO:0007669"/>
    <property type="project" value="UniProtKB-SubCell"/>
</dbReference>
<dbReference type="Gene3D" id="1.10.8.10">
    <property type="entry name" value="DNA helicase RuvA subunit, C-terminal domain"/>
    <property type="match status" value="1"/>
</dbReference>
<dbReference type="InterPro" id="IPR036267">
    <property type="entry name" value="RuvA_C_sf"/>
</dbReference>
<dbReference type="HAMAP" id="MF_00031">
    <property type="entry name" value="DNA_HJ_migration_RuvA"/>
    <property type="match status" value="1"/>
</dbReference>
<evidence type="ECO:0000256" key="6">
    <source>
        <dbReference type="HAMAP-Rule" id="MF_00031"/>
    </source>
</evidence>
<keyword evidence="3 6" id="KW-0238">DNA-binding</keyword>
<keyword evidence="8" id="KW-0378">Hydrolase</keyword>
<accession>A0A1F5PI83</accession>
<comment type="subcellular location">
    <subcellularLocation>
        <location evidence="6">Cytoplasm</location>
    </subcellularLocation>
</comment>
<keyword evidence="2 6" id="KW-0227">DNA damage</keyword>
<dbReference type="InterPro" id="IPR010994">
    <property type="entry name" value="RuvA_2-like"/>
</dbReference>
<comment type="similarity">
    <text evidence="6">Belongs to the RuvA family.</text>
</comment>
<dbReference type="AlphaFoldDB" id="A0A1F5PI83"/>
<keyword evidence="1 6" id="KW-0963">Cytoplasm</keyword>
<dbReference type="InterPro" id="IPR000085">
    <property type="entry name" value="RuvA"/>
</dbReference>
<dbReference type="CDD" id="cd14332">
    <property type="entry name" value="UBA_RuvA_C"/>
    <property type="match status" value="1"/>
</dbReference>
<keyword evidence="4 6" id="KW-0233">DNA recombination</keyword>
<dbReference type="GO" id="GO:0005524">
    <property type="term" value="F:ATP binding"/>
    <property type="evidence" value="ECO:0007669"/>
    <property type="project" value="InterPro"/>
</dbReference>
<dbReference type="Pfam" id="PF01330">
    <property type="entry name" value="RuvA_N"/>
    <property type="match status" value="1"/>
</dbReference>
<dbReference type="InterPro" id="IPR011114">
    <property type="entry name" value="RuvA_C"/>
</dbReference>
<comment type="caution">
    <text evidence="8">The sequence shown here is derived from an EMBL/GenBank/DDBJ whole genome shotgun (WGS) entry which is preliminary data.</text>
</comment>
<feature type="domain" description="Helix-hairpin-helix DNA-binding motif class 1" evidence="7">
    <location>
        <begin position="72"/>
        <end position="91"/>
    </location>
</feature>
<keyword evidence="8" id="KW-0067">ATP-binding</keyword>
<protein>
    <recommendedName>
        <fullName evidence="6">Holliday junction branch migration complex subunit RuvA</fullName>
    </recommendedName>
</protein>
<dbReference type="InterPro" id="IPR003583">
    <property type="entry name" value="Hlx-hairpin-Hlx_DNA-bd_motif"/>
</dbReference>
<sequence length="191" mass="20252">MIGYIKGMVISKSGQSLIVNTAGVGYKVNAPSAMVLKLKIGAEAEFYIHTYVREDQLSLYGFLKQDDLELFEMLISVSGVGPKVALSVMSAVASEHIRSAIASGDAAAFIKVSGVGRKTAERLIVELREKIGELGGSISIKGSKDFSESLDALVALGYSGQEAREALKRVPPGLSDSNQMIKAALKIMGGR</sequence>
<keyword evidence="5 6" id="KW-0234">DNA repair</keyword>
<dbReference type="GO" id="GO:0006281">
    <property type="term" value="P:DNA repair"/>
    <property type="evidence" value="ECO:0007669"/>
    <property type="project" value="UniProtKB-UniRule"/>
</dbReference>
<dbReference type="GO" id="GO:0048476">
    <property type="term" value="C:Holliday junction resolvase complex"/>
    <property type="evidence" value="ECO:0007669"/>
    <property type="project" value="UniProtKB-UniRule"/>
</dbReference>
<evidence type="ECO:0000256" key="4">
    <source>
        <dbReference type="ARBA" id="ARBA00023172"/>
    </source>
</evidence>
<evidence type="ECO:0000256" key="5">
    <source>
        <dbReference type="ARBA" id="ARBA00023204"/>
    </source>
</evidence>